<dbReference type="AlphaFoldDB" id="A0A225AML6"/>
<dbReference type="SUPFAM" id="SSF53383">
    <property type="entry name" value="PLP-dependent transferases"/>
    <property type="match status" value="1"/>
</dbReference>
<dbReference type="InterPro" id="IPR015421">
    <property type="entry name" value="PyrdxlP-dep_Trfase_major"/>
</dbReference>
<dbReference type="InterPro" id="IPR015422">
    <property type="entry name" value="PyrdxlP-dep_Trfase_small"/>
</dbReference>
<dbReference type="InterPro" id="IPR000192">
    <property type="entry name" value="Aminotrans_V_dom"/>
</dbReference>
<keyword evidence="1" id="KW-0663">Pyridoxal phosphate</keyword>
<dbReference type="PANTHER" id="PTHR43586">
    <property type="entry name" value="CYSTEINE DESULFURASE"/>
    <property type="match status" value="1"/>
</dbReference>
<dbReference type="Proteomes" id="UP000214365">
    <property type="component" value="Unassembled WGS sequence"/>
</dbReference>
<evidence type="ECO:0000259" key="2">
    <source>
        <dbReference type="Pfam" id="PF00266"/>
    </source>
</evidence>
<feature type="domain" description="Aminotransferase class V" evidence="2">
    <location>
        <begin position="68"/>
        <end position="391"/>
    </location>
</feature>
<evidence type="ECO:0000256" key="1">
    <source>
        <dbReference type="ARBA" id="ARBA00022898"/>
    </source>
</evidence>
<dbReference type="RefSeq" id="XP_020119695.1">
    <property type="nucleotide sequence ID" value="XM_020267533.1"/>
</dbReference>
<organism evidence="3 4">
    <name type="scientific">Talaromyces atroroseus</name>
    <dbReference type="NCBI Taxonomy" id="1441469"/>
    <lineage>
        <taxon>Eukaryota</taxon>
        <taxon>Fungi</taxon>
        <taxon>Dikarya</taxon>
        <taxon>Ascomycota</taxon>
        <taxon>Pezizomycotina</taxon>
        <taxon>Eurotiomycetes</taxon>
        <taxon>Eurotiomycetidae</taxon>
        <taxon>Eurotiales</taxon>
        <taxon>Trichocomaceae</taxon>
        <taxon>Talaromyces</taxon>
        <taxon>Talaromyces sect. Trachyspermi</taxon>
    </lineage>
</organism>
<gene>
    <name evidence="3" type="ORF">UA08_05234</name>
</gene>
<dbReference type="InterPro" id="IPR015424">
    <property type="entry name" value="PyrdxlP-dep_Trfase"/>
</dbReference>
<evidence type="ECO:0000313" key="4">
    <source>
        <dbReference type="Proteomes" id="UP000214365"/>
    </source>
</evidence>
<protein>
    <recommendedName>
        <fullName evidence="2">Aminotransferase class V domain-containing protein</fullName>
    </recommendedName>
</protein>
<comment type="caution">
    <text evidence="3">The sequence shown here is derived from an EMBL/GenBank/DDBJ whole genome shotgun (WGS) entry which is preliminary data.</text>
</comment>
<dbReference type="OrthoDB" id="5978656at2759"/>
<dbReference type="Pfam" id="PF00266">
    <property type="entry name" value="Aminotran_5"/>
    <property type="match status" value="1"/>
</dbReference>
<name>A0A225AML6_TALAT</name>
<keyword evidence="4" id="KW-1185">Reference proteome</keyword>
<proteinExistence type="predicted"/>
<accession>A0A225AML6</accession>
<dbReference type="Gene3D" id="3.90.1150.10">
    <property type="entry name" value="Aspartate Aminotransferase, domain 1"/>
    <property type="match status" value="1"/>
</dbReference>
<dbReference type="EMBL" id="LFMY01000007">
    <property type="protein sequence ID" value="OKL59574.1"/>
    <property type="molecule type" value="Genomic_DNA"/>
</dbReference>
<dbReference type="STRING" id="1441469.A0A225AML6"/>
<reference evidence="3 4" key="1">
    <citation type="submission" date="2015-06" db="EMBL/GenBank/DDBJ databases">
        <title>Talaromyces atroroseus IBT 11181 draft genome.</title>
        <authorList>
            <person name="Rasmussen K.B."/>
            <person name="Rasmussen S."/>
            <person name="Petersen B."/>
            <person name="Sicheritz-Ponten T."/>
            <person name="Mortensen U.H."/>
            <person name="Thrane U."/>
        </authorList>
    </citation>
    <scope>NUCLEOTIDE SEQUENCE [LARGE SCALE GENOMIC DNA]</scope>
    <source>
        <strain evidence="3 4">IBT 11181</strain>
    </source>
</reference>
<sequence length="406" mass="43936">MDATNEVFASPDTSFALQGFRALVPVAAEENRTYLNASFQLPMNLKVHSAINKFLIDATINPNPKADWQASAVQAQARLAEYLNVAPTSLAFTRDTTEGLNLFQRSLKLQPGSNVVLLEDEHPNHLYGWFALADQGLEVRRVKVEGNDASSGCANAQTFAAYVDAKTVAIGISSVMFHNGQLNDVRDICAVYRPRGIHVLVDITQHVGVAPIDLTAWHVSAAAFSCHKGLGTPTGLGCLYIDPAVLGELHTTPPIVGAGAVSNVPGTLVADPNVTYWPTTKRYEHLNVSLLTATALDASLSLITGEIRIVRLEKHFRSLGRELILRCQSLGVSVAGSNIASQRAPHIYVLRLLHPDWQSHFRESNIYVSHNRCGVRVSLGFYNNLDDINSLVGCIEAGLAKGIVAA</sequence>
<evidence type="ECO:0000313" key="3">
    <source>
        <dbReference type="EMBL" id="OKL59574.1"/>
    </source>
</evidence>
<dbReference type="GeneID" id="31004990"/>
<dbReference type="Gene3D" id="3.40.640.10">
    <property type="entry name" value="Type I PLP-dependent aspartate aminotransferase-like (Major domain)"/>
    <property type="match status" value="1"/>
</dbReference>
<dbReference type="PANTHER" id="PTHR43586:SF8">
    <property type="entry name" value="CYSTEINE DESULFURASE 1, CHLOROPLASTIC"/>
    <property type="match status" value="1"/>
</dbReference>